<dbReference type="InParanoid" id="T1EIC1"/>
<dbReference type="SMART" id="SM00249">
    <property type="entry name" value="PHD"/>
    <property type="match status" value="2"/>
</dbReference>
<keyword evidence="10" id="KW-1185">Reference proteome</keyword>
<dbReference type="Pfam" id="PF00628">
    <property type="entry name" value="PHD"/>
    <property type="match status" value="2"/>
</dbReference>
<evidence type="ECO:0000313" key="8">
    <source>
        <dbReference type="EMBL" id="ESO01294.1"/>
    </source>
</evidence>
<dbReference type="GeneID" id="20196321"/>
<evidence type="ECO:0000259" key="7">
    <source>
        <dbReference type="PROSITE" id="PS50016"/>
    </source>
</evidence>
<feature type="domain" description="PHD-type" evidence="7">
    <location>
        <begin position="80"/>
        <end position="138"/>
    </location>
</feature>
<dbReference type="InterPro" id="IPR019787">
    <property type="entry name" value="Znf_PHD-finger"/>
</dbReference>
<dbReference type="PROSITE" id="PS01359">
    <property type="entry name" value="ZF_PHD_1"/>
    <property type="match status" value="1"/>
</dbReference>
<keyword evidence="1" id="KW-0479">Metal-binding</keyword>
<dbReference type="Gene3D" id="3.30.40.10">
    <property type="entry name" value="Zinc/RING finger domain, C3HC4 (zinc finger)"/>
    <property type="match status" value="2"/>
</dbReference>
<protein>
    <recommendedName>
        <fullName evidence="7">PHD-type domain-containing protein</fullName>
    </recommendedName>
</protein>
<dbReference type="RefSeq" id="XP_009020530.1">
    <property type="nucleotide sequence ID" value="XM_009022282.1"/>
</dbReference>
<dbReference type="KEGG" id="hro:HELRODRAFT_136106"/>
<dbReference type="InterPro" id="IPR011011">
    <property type="entry name" value="Znf_FYVE_PHD"/>
</dbReference>
<dbReference type="SUPFAM" id="SSF57903">
    <property type="entry name" value="FYVE/PHD zinc finger"/>
    <property type="match status" value="2"/>
</dbReference>
<evidence type="ECO:0000256" key="1">
    <source>
        <dbReference type="ARBA" id="ARBA00022723"/>
    </source>
</evidence>
<evidence type="ECO:0000313" key="10">
    <source>
        <dbReference type="Proteomes" id="UP000015101"/>
    </source>
</evidence>
<dbReference type="STRING" id="6412.T1EIC1"/>
<evidence type="ECO:0000256" key="2">
    <source>
        <dbReference type="ARBA" id="ARBA00022771"/>
    </source>
</evidence>
<dbReference type="InterPro" id="IPR013083">
    <property type="entry name" value="Znf_RING/FYVE/PHD"/>
</dbReference>
<organism evidence="9 10">
    <name type="scientific">Helobdella robusta</name>
    <name type="common">Californian leech</name>
    <dbReference type="NCBI Taxonomy" id="6412"/>
    <lineage>
        <taxon>Eukaryota</taxon>
        <taxon>Metazoa</taxon>
        <taxon>Spiralia</taxon>
        <taxon>Lophotrochozoa</taxon>
        <taxon>Annelida</taxon>
        <taxon>Clitellata</taxon>
        <taxon>Hirudinea</taxon>
        <taxon>Rhynchobdellida</taxon>
        <taxon>Glossiphoniidae</taxon>
        <taxon>Helobdella</taxon>
    </lineage>
</organism>
<evidence type="ECO:0000256" key="4">
    <source>
        <dbReference type="ARBA" id="ARBA00023015"/>
    </source>
</evidence>
<reference evidence="8 10" key="2">
    <citation type="journal article" date="2013" name="Nature">
        <title>Insights into bilaterian evolution from three spiralian genomes.</title>
        <authorList>
            <person name="Simakov O."/>
            <person name="Marletaz F."/>
            <person name="Cho S.J."/>
            <person name="Edsinger-Gonzales E."/>
            <person name="Havlak P."/>
            <person name="Hellsten U."/>
            <person name="Kuo D.H."/>
            <person name="Larsson T."/>
            <person name="Lv J."/>
            <person name="Arendt D."/>
            <person name="Savage R."/>
            <person name="Osoegawa K."/>
            <person name="de Jong P."/>
            <person name="Grimwood J."/>
            <person name="Chapman J.A."/>
            <person name="Shapiro H."/>
            <person name="Aerts A."/>
            <person name="Otillar R.P."/>
            <person name="Terry A.Y."/>
            <person name="Boore J.L."/>
            <person name="Grigoriev I.V."/>
            <person name="Lindberg D.R."/>
            <person name="Seaver E.C."/>
            <person name="Weisblat D.A."/>
            <person name="Putnam N.H."/>
            <person name="Rokhsar D.S."/>
        </authorList>
    </citation>
    <scope>NUCLEOTIDE SEQUENCE</scope>
</reference>
<dbReference type="Proteomes" id="UP000015101">
    <property type="component" value="Unassembled WGS sequence"/>
</dbReference>
<dbReference type="CTD" id="20196321"/>
<dbReference type="EMBL" id="AMQM01005052">
    <property type="status" value="NOT_ANNOTATED_CDS"/>
    <property type="molecule type" value="Genomic_DNA"/>
</dbReference>
<dbReference type="eggNOG" id="KOG1084">
    <property type="taxonomic scope" value="Eukaryota"/>
</dbReference>
<dbReference type="EnsemblMetazoa" id="HelroT136106">
    <property type="protein sequence ID" value="HelroP136106"/>
    <property type="gene ID" value="HelroG136106"/>
</dbReference>
<proteinExistence type="predicted"/>
<dbReference type="InterPro" id="IPR001965">
    <property type="entry name" value="Znf_PHD"/>
</dbReference>
<evidence type="ECO:0000256" key="6">
    <source>
        <dbReference type="PROSITE-ProRule" id="PRU00146"/>
    </source>
</evidence>
<dbReference type="InterPro" id="IPR019786">
    <property type="entry name" value="Zinc_finger_PHD-type_CS"/>
</dbReference>
<reference evidence="10" key="1">
    <citation type="submission" date="2012-12" db="EMBL/GenBank/DDBJ databases">
        <authorList>
            <person name="Hellsten U."/>
            <person name="Grimwood J."/>
            <person name="Chapman J.A."/>
            <person name="Shapiro H."/>
            <person name="Aerts A."/>
            <person name="Otillar R.P."/>
            <person name="Terry A.Y."/>
            <person name="Boore J.L."/>
            <person name="Simakov O."/>
            <person name="Marletaz F."/>
            <person name="Cho S.-J."/>
            <person name="Edsinger-Gonzales E."/>
            <person name="Havlak P."/>
            <person name="Kuo D.-H."/>
            <person name="Larsson T."/>
            <person name="Lv J."/>
            <person name="Arendt D."/>
            <person name="Savage R."/>
            <person name="Osoegawa K."/>
            <person name="de Jong P."/>
            <person name="Lindberg D.R."/>
            <person name="Seaver E.C."/>
            <person name="Weisblat D.A."/>
            <person name="Putnam N.H."/>
            <person name="Grigoriev I.V."/>
            <person name="Rokhsar D.S."/>
        </authorList>
    </citation>
    <scope>NUCLEOTIDE SEQUENCE</scope>
</reference>
<dbReference type="HOGENOM" id="CLU_1922362_0_0_1"/>
<dbReference type="PANTHER" id="PTHR45838:SF4">
    <property type="entry name" value="HISTONE-LYSINE N-METHYLTRANSFERASE TRITHORAX"/>
    <property type="match status" value="1"/>
</dbReference>
<keyword evidence="3" id="KW-0862">Zinc</keyword>
<accession>T1EIC1</accession>
<dbReference type="AlphaFoldDB" id="T1EIC1"/>
<dbReference type="EMBL" id="KB096785">
    <property type="protein sequence ID" value="ESO01294.1"/>
    <property type="molecule type" value="Genomic_DNA"/>
</dbReference>
<keyword evidence="4" id="KW-0805">Transcription regulation</keyword>
<dbReference type="PANTHER" id="PTHR45838">
    <property type="entry name" value="HISTONE-LYSINE-N-METHYLTRANSFERASE 2 KMT2 FAMILY MEMBER"/>
    <property type="match status" value="1"/>
</dbReference>
<evidence type="ECO:0000313" key="9">
    <source>
        <dbReference type="EnsemblMetazoa" id="HelroP136106"/>
    </source>
</evidence>
<evidence type="ECO:0000256" key="3">
    <source>
        <dbReference type="ARBA" id="ARBA00022833"/>
    </source>
</evidence>
<dbReference type="OrthoDB" id="308383at2759"/>
<keyword evidence="5" id="KW-0804">Transcription</keyword>
<keyword evidence="2 6" id="KW-0863">Zinc-finger</keyword>
<reference evidence="9" key="3">
    <citation type="submission" date="2015-06" db="UniProtKB">
        <authorList>
            <consortium name="EnsemblMetazoa"/>
        </authorList>
    </citation>
    <scope>IDENTIFICATION</scope>
</reference>
<gene>
    <name evidence="9" type="primary">20196321</name>
    <name evidence="8" type="ORF">HELRODRAFT_136106</name>
</gene>
<name>T1EIC1_HELRO</name>
<sequence>LLKCDVCQDSYHAKCLSDNHPTEPSKNKQIWVCSKCVRCRSCGTRVPTPINTSSSSSLLVSLWSHDFSLCYTCGDMMDKGNFCPVCHKCYQEDDWESQMIQCSSCNSWVHAKCEQLNDEMYQVVVHMAEDVPFTCKEC</sequence>
<dbReference type="PROSITE" id="PS50016">
    <property type="entry name" value="ZF_PHD_2"/>
    <property type="match status" value="1"/>
</dbReference>
<dbReference type="GO" id="GO:0008270">
    <property type="term" value="F:zinc ion binding"/>
    <property type="evidence" value="ECO:0007669"/>
    <property type="project" value="UniProtKB-KW"/>
</dbReference>
<evidence type="ECO:0000256" key="5">
    <source>
        <dbReference type="ARBA" id="ARBA00023163"/>
    </source>
</evidence>